<dbReference type="Gene3D" id="3.40.50.300">
    <property type="entry name" value="P-loop containing nucleotide triphosphate hydrolases"/>
    <property type="match status" value="1"/>
</dbReference>
<gene>
    <name evidence="9" type="primary">phnC</name>
    <name evidence="9" type="ORF">HYG86_06270</name>
</gene>
<dbReference type="InterPro" id="IPR003593">
    <property type="entry name" value="AAA+_ATPase"/>
</dbReference>
<dbReference type="PROSITE" id="PS50893">
    <property type="entry name" value="ABC_TRANSPORTER_2"/>
    <property type="match status" value="1"/>
</dbReference>
<reference evidence="9 10" key="1">
    <citation type="submission" date="2020-07" db="EMBL/GenBank/DDBJ databases">
        <title>Alkalicella. sp. LB2 genome.</title>
        <authorList>
            <person name="Postec A."/>
            <person name="Quemeneur M."/>
        </authorList>
    </citation>
    <scope>NUCLEOTIDE SEQUENCE [LARGE SCALE GENOMIC DNA]</scope>
    <source>
        <strain evidence="9 10">LB2</strain>
    </source>
</reference>
<dbReference type="InterPro" id="IPR027417">
    <property type="entry name" value="P-loop_NTPase"/>
</dbReference>
<dbReference type="NCBIfam" id="TIGR02315">
    <property type="entry name" value="ABC_phnC"/>
    <property type="match status" value="1"/>
</dbReference>
<evidence type="ECO:0000313" key="10">
    <source>
        <dbReference type="Proteomes" id="UP000516160"/>
    </source>
</evidence>
<evidence type="ECO:0000256" key="3">
    <source>
        <dbReference type="ARBA" id="ARBA00022741"/>
    </source>
</evidence>
<keyword evidence="4 9" id="KW-0067">ATP-binding</keyword>
<sequence length="245" mass="26957">MIHVENVSVIYNKGTPALKGVNLSVDKGEFVGILGLSGSGKSTLLKSINLIVRPTFGKISIDGDLITNANPKKLRTIRRKVGLIFQDYNLIERSSVLTNVLLGRLGYKSRLQSFLGSFTPSEYSLAMDALKRVGLEEKSFVRADRLSGGQKQRVAIARTLCQQPSVILADEPISNLDKYTGELVMEYLYEINKSSGITVLVNLHDTSTALKYCSRIIALKDGKIVFDKAAGDVTDELLRGVYEEK</sequence>
<dbReference type="KEGG" id="acae:HYG86_06270"/>
<dbReference type="InterPro" id="IPR050086">
    <property type="entry name" value="MetN_ABC_transporter-like"/>
</dbReference>
<dbReference type="EMBL" id="CP058559">
    <property type="protein sequence ID" value="QNO14403.1"/>
    <property type="molecule type" value="Genomic_DNA"/>
</dbReference>
<evidence type="ECO:0000259" key="8">
    <source>
        <dbReference type="PROSITE" id="PS50893"/>
    </source>
</evidence>
<keyword evidence="2" id="KW-1003">Cell membrane</keyword>
<dbReference type="SMART" id="SM00382">
    <property type="entry name" value="AAA"/>
    <property type="match status" value="1"/>
</dbReference>
<dbReference type="InterPro" id="IPR012693">
    <property type="entry name" value="ABC_transpr_PhnC"/>
</dbReference>
<dbReference type="GO" id="GO:0015416">
    <property type="term" value="F:ABC-type phosphonate transporter activity"/>
    <property type="evidence" value="ECO:0007669"/>
    <property type="project" value="InterPro"/>
</dbReference>
<name>A0A7G9W6U1_ALKCA</name>
<evidence type="ECO:0000256" key="1">
    <source>
        <dbReference type="ARBA" id="ARBA00022448"/>
    </source>
</evidence>
<dbReference type="SUPFAM" id="SSF52540">
    <property type="entry name" value="P-loop containing nucleoside triphosphate hydrolases"/>
    <property type="match status" value="1"/>
</dbReference>
<dbReference type="PANTHER" id="PTHR43166:SF6">
    <property type="entry name" value="PHOSPHONATES IMPORT ATP-BINDING PROTEIN PHNC"/>
    <property type="match status" value="1"/>
</dbReference>
<evidence type="ECO:0000256" key="7">
    <source>
        <dbReference type="ARBA" id="ARBA00023136"/>
    </source>
</evidence>
<dbReference type="PANTHER" id="PTHR43166">
    <property type="entry name" value="AMINO ACID IMPORT ATP-BINDING PROTEIN"/>
    <property type="match status" value="1"/>
</dbReference>
<keyword evidence="5" id="KW-0918">Phosphonate transport</keyword>
<feature type="domain" description="ABC transporter" evidence="8">
    <location>
        <begin position="2"/>
        <end position="244"/>
    </location>
</feature>
<dbReference type="GO" id="GO:0005524">
    <property type="term" value="F:ATP binding"/>
    <property type="evidence" value="ECO:0007669"/>
    <property type="project" value="UniProtKB-KW"/>
</dbReference>
<accession>A0A7G9W6U1</accession>
<dbReference type="GO" id="GO:0016887">
    <property type="term" value="F:ATP hydrolysis activity"/>
    <property type="evidence" value="ECO:0007669"/>
    <property type="project" value="InterPro"/>
</dbReference>
<dbReference type="AlphaFoldDB" id="A0A7G9W6U1"/>
<evidence type="ECO:0000256" key="5">
    <source>
        <dbReference type="ARBA" id="ARBA00022885"/>
    </source>
</evidence>
<dbReference type="Pfam" id="PF00005">
    <property type="entry name" value="ABC_tran"/>
    <property type="match status" value="1"/>
</dbReference>
<keyword evidence="3" id="KW-0547">Nucleotide-binding</keyword>
<keyword evidence="1" id="KW-0813">Transport</keyword>
<dbReference type="InterPro" id="IPR003439">
    <property type="entry name" value="ABC_transporter-like_ATP-bd"/>
</dbReference>
<evidence type="ECO:0000256" key="2">
    <source>
        <dbReference type="ARBA" id="ARBA00022475"/>
    </source>
</evidence>
<keyword evidence="6" id="KW-1278">Translocase</keyword>
<dbReference type="CDD" id="cd03256">
    <property type="entry name" value="ABC_PhnC_transporter"/>
    <property type="match status" value="1"/>
</dbReference>
<dbReference type="GO" id="GO:0016020">
    <property type="term" value="C:membrane"/>
    <property type="evidence" value="ECO:0007669"/>
    <property type="project" value="InterPro"/>
</dbReference>
<organism evidence="9 10">
    <name type="scientific">Alkalicella caledoniensis</name>
    <dbReference type="NCBI Taxonomy" id="2731377"/>
    <lineage>
        <taxon>Bacteria</taxon>
        <taxon>Bacillati</taxon>
        <taxon>Bacillota</taxon>
        <taxon>Clostridia</taxon>
        <taxon>Eubacteriales</taxon>
        <taxon>Proteinivoracaceae</taxon>
        <taxon>Alkalicella</taxon>
    </lineage>
</organism>
<dbReference type="Proteomes" id="UP000516160">
    <property type="component" value="Chromosome"/>
</dbReference>
<keyword evidence="10" id="KW-1185">Reference proteome</keyword>
<keyword evidence="7" id="KW-0472">Membrane</keyword>
<evidence type="ECO:0000256" key="4">
    <source>
        <dbReference type="ARBA" id="ARBA00022840"/>
    </source>
</evidence>
<proteinExistence type="predicted"/>
<dbReference type="PROSITE" id="PS00211">
    <property type="entry name" value="ABC_TRANSPORTER_1"/>
    <property type="match status" value="1"/>
</dbReference>
<dbReference type="InterPro" id="IPR017871">
    <property type="entry name" value="ABC_transporter-like_CS"/>
</dbReference>
<evidence type="ECO:0000256" key="6">
    <source>
        <dbReference type="ARBA" id="ARBA00022967"/>
    </source>
</evidence>
<protein>
    <submittedName>
        <fullName evidence="9">Phosphonate ABC transporter ATP-binding protein</fullName>
    </submittedName>
</protein>
<evidence type="ECO:0000313" key="9">
    <source>
        <dbReference type="EMBL" id="QNO14403.1"/>
    </source>
</evidence>